<evidence type="ECO:0000256" key="7">
    <source>
        <dbReference type="ARBA" id="ARBA00023136"/>
    </source>
</evidence>
<dbReference type="Pfam" id="PF04573">
    <property type="entry name" value="SPC22"/>
    <property type="match status" value="1"/>
</dbReference>
<dbReference type="GO" id="GO:0006465">
    <property type="term" value="P:signal peptide processing"/>
    <property type="evidence" value="ECO:0007669"/>
    <property type="project" value="InterPro"/>
</dbReference>
<keyword evidence="6 9" id="KW-1133">Transmembrane helix</keyword>
<accession>A0A7S2GR11</accession>
<dbReference type="PANTHER" id="PTHR12804:SF0">
    <property type="entry name" value="SIGNAL PEPTIDASE COMPLEX SUBUNIT 3"/>
    <property type="match status" value="1"/>
</dbReference>
<sequence length="172" mass="19779">MHSFWQRLNAIFFYTLSVLGFLVFMAAGSTYWHTPDPRISLSLKKQMLRKIQGQGHDQVILSLQIDADLRSVFNWNVKQLFVYVTAEYETDANVLNQVVVWDQIISDPAHAWIRSSSVANKYSLTDQGYGLRDNNVTLVMNWNIVPSTGLLTLHHGYSSDKMHYFMVPESYG</sequence>
<evidence type="ECO:0000256" key="3">
    <source>
        <dbReference type="ARBA" id="ARBA00022692"/>
    </source>
</evidence>
<feature type="transmembrane region" description="Helical" evidence="9">
    <location>
        <begin position="12"/>
        <end position="32"/>
    </location>
</feature>
<protein>
    <recommendedName>
        <fullName evidence="8">Signal peptidase complex subunit 3</fullName>
    </recommendedName>
</protein>
<evidence type="ECO:0000256" key="2">
    <source>
        <dbReference type="ARBA" id="ARBA00009289"/>
    </source>
</evidence>
<name>A0A7S2GR11_9EUKA</name>
<keyword evidence="3 9" id="KW-0812">Transmembrane</keyword>
<evidence type="ECO:0000256" key="6">
    <source>
        <dbReference type="ARBA" id="ARBA00022989"/>
    </source>
</evidence>
<evidence type="ECO:0000256" key="4">
    <source>
        <dbReference type="ARBA" id="ARBA00022824"/>
    </source>
</evidence>
<dbReference type="AlphaFoldDB" id="A0A7S2GR11"/>
<dbReference type="GO" id="GO:0045047">
    <property type="term" value="P:protein targeting to ER"/>
    <property type="evidence" value="ECO:0007669"/>
    <property type="project" value="TreeGrafter"/>
</dbReference>
<dbReference type="EMBL" id="HBGU01037818">
    <property type="protein sequence ID" value="CAD9464139.1"/>
    <property type="molecule type" value="Transcribed_RNA"/>
</dbReference>
<dbReference type="PIRSF" id="PIRSF016089">
    <property type="entry name" value="SPC22"/>
    <property type="match status" value="1"/>
</dbReference>
<evidence type="ECO:0000256" key="1">
    <source>
        <dbReference type="ARBA" id="ARBA00004648"/>
    </source>
</evidence>
<organism evidence="10">
    <name type="scientific">Haptolina brevifila</name>
    <dbReference type="NCBI Taxonomy" id="156173"/>
    <lineage>
        <taxon>Eukaryota</taxon>
        <taxon>Haptista</taxon>
        <taxon>Haptophyta</taxon>
        <taxon>Prymnesiophyceae</taxon>
        <taxon>Prymnesiales</taxon>
        <taxon>Prymnesiaceae</taxon>
        <taxon>Haptolina</taxon>
    </lineage>
</organism>
<keyword evidence="4" id="KW-0256">Endoplasmic reticulum</keyword>
<keyword evidence="5" id="KW-0735">Signal-anchor</keyword>
<gene>
    <name evidence="10" type="ORF">CBRE1094_LOCUS20695</name>
</gene>
<evidence type="ECO:0000256" key="9">
    <source>
        <dbReference type="SAM" id="Phobius"/>
    </source>
</evidence>
<proteinExistence type="inferred from homology"/>
<dbReference type="InterPro" id="IPR007653">
    <property type="entry name" value="SPC3"/>
</dbReference>
<evidence type="ECO:0000256" key="5">
    <source>
        <dbReference type="ARBA" id="ARBA00022968"/>
    </source>
</evidence>
<evidence type="ECO:0000256" key="8">
    <source>
        <dbReference type="ARBA" id="ARBA00029556"/>
    </source>
</evidence>
<reference evidence="10" key="1">
    <citation type="submission" date="2021-01" db="EMBL/GenBank/DDBJ databases">
        <authorList>
            <person name="Corre E."/>
            <person name="Pelletier E."/>
            <person name="Niang G."/>
            <person name="Scheremetjew M."/>
            <person name="Finn R."/>
            <person name="Kale V."/>
            <person name="Holt S."/>
            <person name="Cochrane G."/>
            <person name="Meng A."/>
            <person name="Brown T."/>
            <person name="Cohen L."/>
        </authorList>
    </citation>
    <scope>NUCLEOTIDE SEQUENCE</scope>
    <source>
        <strain evidence="10">UTEX LB 985</strain>
    </source>
</reference>
<comment type="subcellular location">
    <subcellularLocation>
        <location evidence="1">Endoplasmic reticulum membrane</location>
        <topology evidence="1">Single-pass type II membrane protein</topology>
    </subcellularLocation>
</comment>
<dbReference type="GO" id="GO:0005787">
    <property type="term" value="C:signal peptidase complex"/>
    <property type="evidence" value="ECO:0007669"/>
    <property type="project" value="InterPro"/>
</dbReference>
<keyword evidence="7 9" id="KW-0472">Membrane</keyword>
<evidence type="ECO:0000313" key="10">
    <source>
        <dbReference type="EMBL" id="CAD9464139.1"/>
    </source>
</evidence>
<comment type="similarity">
    <text evidence="2">Belongs to the SPCS3 family.</text>
</comment>
<dbReference type="PANTHER" id="PTHR12804">
    <property type="entry name" value="MICROSOMAL SIGNAL PEPTIDASE 23 KD SUBUNIT SPC22/23"/>
    <property type="match status" value="1"/>
</dbReference>